<gene>
    <name evidence="3" type="ORF">WICANDRAFT_62037</name>
</gene>
<evidence type="ECO:0000313" key="3">
    <source>
        <dbReference type="EMBL" id="ODQ61480.1"/>
    </source>
</evidence>
<evidence type="ECO:0008006" key="5">
    <source>
        <dbReference type="Google" id="ProtNLM"/>
    </source>
</evidence>
<feature type="signal peptide" evidence="2">
    <location>
        <begin position="1"/>
        <end position="18"/>
    </location>
</feature>
<dbReference type="GO" id="GO:0005628">
    <property type="term" value="C:prospore membrane"/>
    <property type="evidence" value="ECO:0007669"/>
    <property type="project" value="EnsemblFungi"/>
</dbReference>
<dbReference type="RefSeq" id="XP_019040687.1">
    <property type="nucleotide sequence ID" value="XM_019183301.1"/>
</dbReference>
<feature type="compositionally biased region" description="Low complexity" evidence="1">
    <location>
        <begin position="130"/>
        <end position="152"/>
    </location>
</feature>
<dbReference type="GO" id="GO:0031505">
    <property type="term" value="P:fungal-type cell wall organization"/>
    <property type="evidence" value="ECO:0007669"/>
    <property type="project" value="EnsemblFungi"/>
</dbReference>
<keyword evidence="4" id="KW-1185">Reference proteome</keyword>
<organism evidence="3 4">
    <name type="scientific">Wickerhamomyces anomalus (strain ATCC 58044 / CBS 1984 / NCYC 433 / NRRL Y-366-8)</name>
    <name type="common">Yeast</name>
    <name type="synonym">Hansenula anomala</name>
    <dbReference type="NCBI Taxonomy" id="683960"/>
    <lineage>
        <taxon>Eukaryota</taxon>
        <taxon>Fungi</taxon>
        <taxon>Dikarya</taxon>
        <taxon>Ascomycota</taxon>
        <taxon>Saccharomycotina</taxon>
        <taxon>Saccharomycetes</taxon>
        <taxon>Phaffomycetales</taxon>
        <taxon>Wickerhamomycetaceae</taxon>
        <taxon>Wickerhamomyces</taxon>
    </lineage>
</organism>
<evidence type="ECO:0000313" key="4">
    <source>
        <dbReference type="Proteomes" id="UP000094112"/>
    </source>
</evidence>
<dbReference type="GO" id="GO:0032120">
    <property type="term" value="P:ascospore-type prospore membrane formation"/>
    <property type="evidence" value="ECO:0007669"/>
    <property type="project" value="EnsemblFungi"/>
</dbReference>
<feature type="chain" id="PRO_5009133728" description="Cell wall protein CWP1" evidence="2">
    <location>
        <begin position="19"/>
        <end position="184"/>
    </location>
</feature>
<feature type="region of interest" description="Disordered" evidence="1">
    <location>
        <begin position="123"/>
        <end position="157"/>
    </location>
</feature>
<accession>A0A1E3P843</accession>
<reference evidence="3 4" key="1">
    <citation type="journal article" date="2016" name="Proc. Natl. Acad. Sci. U.S.A.">
        <title>Comparative genomics of biotechnologically important yeasts.</title>
        <authorList>
            <person name="Riley R."/>
            <person name="Haridas S."/>
            <person name="Wolfe K.H."/>
            <person name="Lopes M.R."/>
            <person name="Hittinger C.T."/>
            <person name="Goeker M."/>
            <person name="Salamov A.A."/>
            <person name="Wisecaver J.H."/>
            <person name="Long T.M."/>
            <person name="Calvey C.H."/>
            <person name="Aerts A.L."/>
            <person name="Barry K.W."/>
            <person name="Choi C."/>
            <person name="Clum A."/>
            <person name="Coughlan A.Y."/>
            <person name="Deshpande S."/>
            <person name="Douglass A.P."/>
            <person name="Hanson S.J."/>
            <person name="Klenk H.-P."/>
            <person name="LaButti K.M."/>
            <person name="Lapidus A."/>
            <person name="Lindquist E.A."/>
            <person name="Lipzen A.M."/>
            <person name="Meier-Kolthoff J.P."/>
            <person name="Ohm R.A."/>
            <person name="Otillar R.P."/>
            <person name="Pangilinan J.L."/>
            <person name="Peng Y."/>
            <person name="Rokas A."/>
            <person name="Rosa C.A."/>
            <person name="Scheuner C."/>
            <person name="Sibirny A.A."/>
            <person name="Slot J.C."/>
            <person name="Stielow J.B."/>
            <person name="Sun H."/>
            <person name="Kurtzman C.P."/>
            <person name="Blackwell M."/>
            <person name="Grigoriev I.V."/>
            <person name="Jeffries T.W."/>
        </authorList>
    </citation>
    <scope>NUCLEOTIDE SEQUENCE [LARGE SCALE GENOMIC DNA]</scope>
    <source>
        <strain evidence="4">ATCC 58044 / CBS 1984 / NCYC 433 / NRRL Y-366-8</strain>
    </source>
</reference>
<dbReference type="OrthoDB" id="3981026at2759"/>
<evidence type="ECO:0000256" key="1">
    <source>
        <dbReference type="SAM" id="MobiDB-lite"/>
    </source>
</evidence>
<dbReference type="GO" id="GO:0071597">
    <property type="term" value="C:cellular birth scar"/>
    <property type="evidence" value="ECO:0007669"/>
    <property type="project" value="EnsemblFungi"/>
</dbReference>
<evidence type="ECO:0000256" key="2">
    <source>
        <dbReference type="SAM" id="SignalP"/>
    </source>
</evidence>
<protein>
    <recommendedName>
        <fullName evidence="5">Cell wall protein CWP1</fullName>
    </recommendedName>
</protein>
<sequence>MQFSISFFALALASLVVADSETIGLLTIRSGTQYHLSPIAAKDGAITDAGEFKFTDGTYAKVNSDGSISVSSSEGSKPFSIKSGYFAYKDSQAFNIDASNRDLIAGNGANPVALRATLKNGQEASDFTPSGSSSSGSSSSGSSSSNSTSSSSAAPTFATQTENGAAALQAGLGGLAAAAAVLLI</sequence>
<name>A0A1E3P843_WICAA</name>
<keyword evidence="2" id="KW-0732">Signal</keyword>
<dbReference type="Proteomes" id="UP000094112">
    <property type="component" value="Unassembled WGS sequence"/>
</dbReference>
<dbReference type="GO" id="GO:0005199">
    <property type="term" value="F:structural constituent of cell wall"/>
    <property type="evidence" value="ECO:0007669"/>
    <property type="project" value="EnsemblFungi"/>
</dbReference>
<dbReference type="STRING" id="683960.A0A1E3P843"/>
<dbReference type="GeneID" id="30200547"/>
<dbReference type="EMBL" id="KV454209">
    <property type="protein sequence ID" value="ODQ61480.1"/>
    <property type="molecule type" value="Genomic_DNA"/>
</dbReference>
<dbReference type="AlphaFoldDB" id="A0A1E3P843"/>
<proteinExistence type="predicted"/>